<organism evidence="3 4">
    <name type="scientific">Dryococelus australis</name>
    <dbReference type="NCBI Taxonomy" id="614101"/>
    <lineage>
        <taxon>Eukaryota</taxon>
        <taxon>Metazoa</taxon>
        <taxon>Ecdysozoa</taxon>
        <taxon>Arthropoda</taxon>
        <taxon>Hexapoda</taxon>
        <taxon>Insecta</taxon>
        <taxon>Pterygota</taxon>
        <taxon>Neoptera</taxon>
        <taxon>Polyneoptera</taxon>
        <taxon>Phasmatodea</taxon>
        <taxon>Verophasmatodea</taxon>
        <taxon>Anareolatae</taxon>
        <taxon>Phasmatidae</taxon>
        <taxon>Eurycanthinae</taxon>
        <taxon>Dryococelus</taxon>
    </lineage>
</organism>
<name>A0ABQ9IN76_9NEOP</name>
<evidence type="ECO:0008006" key="5">
    <source>
        <dbReference type="Google" id="ProtNLM"/>
    </source>
</evidence>
<dbReference type="Pfam" id="PF00106">
    <property type="entry name" value="adh_short"/>
    <property type="match status" value="1"/>
</dbReference>
<dbReference type="Proteomes" id="UP001159363">
    <property type="component" value="Chromosome 1"/>
</dbReference>
<evidence type="ECO:0000256" key="2">
    <source>
        <dbReference type="ARBA" id="ARBA00023002"/>
    </source>
</evidence>
<dbReference type="InterPro" id="IPR002347">
    <property type="entry name" value="SDR_fam"/>
</dbReference>
<dbReference type="InterPro" id="IPR036291">
    <property type="entry name" value="NAD(P)-bd_dom_sf"/>
</dbReference>
<reference evidence="3 4" key="1">
    <citation type="submission" date="2023-02" db="EMBL/GenBank/DDBJ databases">
        <title>LHISI_Scaffold_Assembly.</title>
        <authorList>
            <person name="Stuart O.P."/>
            <person name="Cleave R."/>
            <person name="Magrath M.J.L."/>
            <person name="Mikheyev A.S."/>
        </authorList>
    </citation>
    <scope>NUCLEOTIDE SEQUENCE [LARGE SCALE GENOMIC DNA]</scope>
    <source>
        <strain evidence="3">Daus_M_001</strain>
        <tissue evidence="3">Leg muscle</tissue>
    </source>
</reference>
<evidence type="ECO:0000313" key="4">
    <source>
        <dbReference type="Proteomes" id="UP001159363"/>
    </source>
</evidence>
<evidence type="ECO:0000313" key="3">
    <source>
        <dbReference type="EMBL" id="KAJ8897323.1"/>
    </source>
</evidence>
<sequence>MNVPGLAMYTATKHAVTALTEGLRKELTQLKSKIRITSISPGAVDTQIAVATGIPEEILKMVKNRPMMESKDVTNALI</sequence>
<keyword evidence="2" id="KW-0560">Oxidoreductase</keyword>
<proteinExistence type="inferred from homology"/>
<keyword evidence="4" id="KW-1185">Reference proteome</keyword>
<accession>A0ABQ9IN76</accession>
<dbReference type="EMBL" id="JARBHB010000001">
    <property type="protein sequence ID" value="KAJ8897323.1"/>
    <property type="molecule type" value="Genomic_DNA"/>
</dbReference>
<dbReference type="SUPFAM" id="SSF51735">
    <property type="entry name" value="NAD(P)-binding Rossmann-fold domains"/>
    <property type="match status" value="1"/>
</dbReference>
<evidence type="ECO:0000256" key="1">
    <source>
        <dbReference type="ARBA" id="ARBA00006484"/>
    </source>
</evidence>
<protein>
    <recommendedName>
        <fullName evidence="5">Dehydrogenase/reductase SDR family member 11</fullName>
    </recommendedName>
</protein>
<gene>
    <name evidence="3" type="ORF">PR048_002669</name>
</gene>
<comment type="caution">
    <text evidence="3">The sequence shown here is derived from an EMBL/GenBank/DDBJ whole genome shotgun (WGS) entry which is preliminary data.</text>
</comment>
<dbReference type="PANTHER" id="PTHR43115:SF4">
    <property type="entry name" value="DEHYDROGENASE_REDUCTASE SDR FAMILY MEMBER 11"/>
    <property type="match status" value="1"/>
</dbReference>
<dbReference type="PANTHER" id="PTHR43115">
    <property type="entry name" value="DEHYDROGENASE/REDUCTASE SDR FAMILY MEMBER 11"/>
    <property type="match status" value="1"/>
</dbReference>
<comment type="similarity">
    <text evidence="1">Belongs to the short-chain dehydrogenases/reductases (SDR) family.</text>
</comment>
<dbReference type="PRINTS" id="PR00081">
    <property type="entry name" value="GDHRDH"/>
</dbReference>
<dbReference type="Gene3D" id="3.40.50.720">
    <property type="entry name" value="NAD(P)-binding Rossmann-like Domain"/>
    <property type="match status" value="1"/>
</dbReference>